<feature type="chain" id="PRO_5026834310" description="Tripartite-type tricarboxylate transporter receptor subunit TctC" evidence="2">
    <location>
        <begin position="24"/>
        <end position="323"/>
    </location>
</feature>
<reference evidence="3 4" key="1">
    <citation type="submission" date="2020-04" db="EMBL/GenBank/DDBJ databases">
        <title>Usitatibacter rugosus gen. nov., sp. nov. and Usitatibacter palustris sp. nov., novel members of Usitatibacteraceae fam. nov. within the order Nitrosomonadales isolated from soil.</title>
        <authorList>
            <person name="Huber K.J."/>
            <person name="Neumann-Schaal M."/>
            <person name="Geppert A."/>
            <person name="Luckner M."/>
            <person name="Wanner G."/>
            <person name="Overmann J."/>
        </authorList>
    </citation>
    <scope>NUCLEOTIDE SEQUENCE [LARGE SCALE GENOMIC DNA]</scope>
    <source>
        <strain evidence="3 4">0125_3</strain>
    </source>
</reference>
<evidence type="ECO:0000256" key="1">
    <source>
        <dbReference type="ARBA" id="ARBA00006987"/>
    </source>
</evidence>
<dbReference type="Gene3D" id="3.40.190.10">
    <property type="entry name" value="Periplasmic binding protein-like II"/>
    <property type="match status" value="1"/>
</dbReference>
<keyword evidence="4" id="KW-1185">Reference proteome</keyword>
<keyword evidence="2" id="KW-0732">Signal</keyword>
<proteinExistence type="inferred from homology"/>
<dbReference type="PANTHER" id="PTHR42928">
    <property type="entry name" value="TRICARBOXYLATE-BINDING PROTEIN"/>
    <property type="match status" value="1"/>
</dbReference>
<dbReference type="RefSeq" id="WP_171089884.1">
    <property type="nucleotide sequence ID" value="NZ_CP053069.1"/>
</dbReference>
<evidence type="ECO:0008006" key="5">
    <source>
        <dbReference type="Google" id="ProtNLM"/>
    </source>
</evidence>
<dbReference type="SUPFAM" id="SSF53850">
    <property type="entry name" value="Periplasmic binding protein-like II"/>
    <property type="match status" value="1"/>
</dbReference>
<name>A0A6M4GTK2_9PROT</name>
<dbReference type="AlphaFoldDB" id="A0A6M4GTK2"/>
<dbReference type="CDD" id="cd13578">
    <property type="entry name" value="PBP2_Bug27"/>
    <property type="match status" value="1"/>
</dbReference>
<dbReference type="PANTHER" id="PTHR42928:SF5">
    <property type="entry name" value="BLR1237 PROTEIN"/>
    <property type="match status" value="1"/>
</dbReference>
<dbReference type="KEGG" id="uru:DSM104443_00894"/>
<comment type="similarity">
    <text evidence="1">Belongs to the UPF0065 (bug) family.</text>
</comment>
<organism evidence="3 4">
    <name type="scientific">Usitatibacter rugosus</name>
    <dbReference type="NCBI Taxonomy" id="2732067"/>
    <lineage>
        <taxon>Bacteria</taxon>
        <taxon>Pseudomonadati</taxon>
        <taxon>Pseudomonadota</taxon>
        <taxon>Betaproteobacteria</taxon>
        <taxon>Nitrosomonadales</taxon>
        <taxon>Usitatibacteraceae</taxon>
        <taxon>Usitatibacter</taxon>
    </lineage>
</organism>
<sequence>MKNILLSALAALLLVATPMAVIAQAKYPAKAVTIIVPYPPGGSNDTFARSIGKKLGDVWGQPVIIENRGGAGGSIGAAYLSKQAADGYTLILMSNSFTTNAAIQPNLPFDAVKDFTPVTMVARGPMILAVANRMAPKTIAELIALAKSQPGKLNFGSSGAGSTNQFATELWMAAAGVQMTHVPYKGMAPAVTDLVGGHVDVLFASLPSVYAHTKAGKARALGVTSLTPFSAAPELPALAQNGAPGFQFDNWWGVWGPPGLPPEIVAKINADLQKILVSADMKEIFLREGAEAVLMAPADFTRTITSEIDQWRKVAVKAGIKPE</sequence>
<evidence type="ECO:0000313" key="3">
    <source>
        <dbReference type="EMBL" id="QJR09844.1"/>
    </source>
</evidence>
<evidence type="ECO:0000313" key="4">
    <source>
        <dbReference type="Proteomes" id="UP000501534"/>
    </source>
</evidence>
<dbReference type="Pfam" id="PF03401">
    <property type="entry name" value="TctC"/>
    <property type="match status" value="1"/>
</dbReference>
<dbReference type="PIRSF" id="PIRSF017082">
    <property type="entry name" value="YflP"/>
    <property type="match status" value="1"/>
</dbReference>
<evidence type="ECO:0000256" key="2">
    <source>
        <dbReference type="SAM" id="SignalP"/>
    </source>
</evidence>
<feature type="signal peptide" evidence="2">
    <location>
        <begin position="1"/>
        <end position="23"/>
    </location>
</feature>
<accession>A0A6M4GTK2</accession>
<protein>
    <recommendedName>
        <fullName evidence="5">Tripartite-type tricarboxylate transporter receptor subunit TctC</fullName>
    </recommendedName>
</protein>
<dbReference type="EMBL" id="CP053069">
    <property type="protein sequence ID" value="QJR09844.1"/>
    <property type="molecule type" value="Genomic_DNA"/>
</dbReference>
<gene>
    <name evidence="3" type="ORF">DSM104443_00894</name>
</gene>
<dbReference type="InterPro" id="IPR042100">
    <property type="entry name" value="Bug_dom1"/>
</dbReference>
<dbReference type="Proteomes" id="UP000501534">
    <property type="component" value="Chromosome"/>
</dbReference>
<dbReference type="InterPro" id="IPR005064">
    <property type="entry name" value="BUG"/>
</dbReference>
<dbReference type="Gene3D" id="3.40.190.150">
    <property type="entry name" value="Bordetella uptake gene, domain 1"/>
    <property type="match status" value="1"/>
</dbReference>